<evidence type="ECO:0000313" key="2">
    <source>
        <dbReference type="EMBL" id="MBC8431773.1"/>
    </source>
</evidence>
<feature type="domain" description="PilZ" evidence="1">
    <location>
        <begin position="9"/>
        <end position="107"/>
    </location>
</feature>
<dbReference type="Pfam" id="PF07238">
    <property type="entry name" value="PilZ"/>
    <property type="match status" value="1"/>
</dbReference>
<dbReference type="SUPFAM" id="SSF141371">
    <property type="entry name" value="PilZ domain-like"/>
    <property type="match status" value="1"/>
</dbReference>
<organism evidence="2 3">
    <name type="scientific">Candidatus Desulfatibia vada</name>
    <dbReference type="NCBI Taxonomy" id="2841696"/>
    <lineage>
        <taxon>Bacteria</taxon>
        <taxon>Pseudomonadati</taxon>
        <taxon>Thermodesulfobacteriota</taxon>
        <taxon>Desulfobacteria</taxon>
        <taxon>Desulfobacterales</taxon>
        <taxon>Desulfobacterales incertae sedis</taxon>
        <taxon>Candidatus Desulfatibia</taxon>
    </lineage>
</organism>
<dbReference type="Gene3D" id="2.40.10.220">
    <property type="entry name" value="predicted glycosyltransferase like domains"/>
    <property type="match status" value="1"/>
</dbReference>
<reference evidence="2 3" key="1">
    <citation type="submission" date="2020-08" db="EMBL/GenBank/DDBJ databases">
        <title>Bridging the membrane lipid divide: bacteria of the FCB group superphylum have the potential to synthesize archaeal ether lipids.</title>
        <authorList>
            <person name="Villanueva L."/>
            <person name="Von Meijenfeldt F.A.B."/>
            <person name="Westbye A.B."/>
            <person name="Yadav S."/>
            <person name="Hopmans E.C."/>
            <person name="Dutilh B.E."/>
            <person name="Sinninghe Damste J.S."/>
        </authorList>
    </citation>
    <scope>NUCLEOTIDE SEQUENCE [LARGE SCALE GENOMIC DNA]</scope>
    <source>
        <strain evidence="2">NIOZ-UU17</strain>
    </source>
</reference>
<sequence length="119" mass="13439">MMMQNQQEKRAETRELLDQFYSIEFLIKETGEVYQFKLRDISTQGLGILVREDSRVLQSLKVGDTLAVQYNPPRSSDAASILETRIRHIANKEQGAPDGHFVIGLEVISSQTGAKETDL</sequence>
<proteinExistence type="predicted"/>
<accession>A0A8J6NTB6</accession>
<dbReference type="AlphaFoldDB" id="A0A8J6NTB6"/>
<dbReference type="GO" id="GO:0035438">
    <property type="term" value="F:cyclic-di-GMP binding"/>
    <property type="evidence" value="ECO:0007669"/>
    <property type="project" value="InterPro"/>
</dbReference>
<dbReference type="EMBL" id="JACNIG010000173">
    <property type="protein sequence ID" value="MBC8431773.1"/>
    <property type="molecule type" value="Genomic_DNA"/>
</dbReference>
<gene>
    <name evidence="2" type="ORF">H8D96_07610</name>
</gene>
<name>A0A8J6NTB6_9BACT</name>
<comment type="caution">
    <text evidence="2">The sequence shown here is derived from an EMBL/GenBank/DDBJ whole genome shotgun (WGS) entry which is preliminary data.</text>
</comment>
<evidence type="ECO:0000259" key="1">
    <source>
        <dbReference type="Pfam" id="PF07238"/>
    </source>
</evidence>
<evidence type="ECO:0000313" key="3">
    <source>
        <dbReference type="Proteomes" id="UP000605201"/>
    </source>
</evidence>
<dbReference type="InterPro" id="IPR009875">
    <property type="entry name" value="PilZ_domain"/>
</dbReference>
<protein>
    <submittedName>
        <fullName evidence="2">PilZ domain-containing protein</fullName>
    </submittedName>
</protein>
<dbReference type="Proteomes" id="UP000605201">
    <property type="component" value="Unassembled WGS sequence"/>
</dbReference>